<dbReference type="PANTHER" id="PTHR43709">
    <property type="entry name" value="ACONITATE ISOMERASE-RELATED"/>
    <property type="match status" value="1"/>
</dbReference>
<evidence type="ECO:0000256" key="1">
    <source>
        <dbReference type="ARBA" id="ARBA00007673"/>
    </source>
</evidence>
<evidence type="ECO:0000256" key="2">
    <source>
        <dbReference type="ARBA" id="ARBA00023235"/>
    </source>
</evidence>
<reference evidence="3 4" key="1">
    <citation type="submission" date="2016-03" db="EMBL/GenBank/DDBJ databases">
        <authorList>
            <person name="Ploux O."/>
        </authorList>
    </citation>
    <scope>NUCLEOTIDE SEQUENCE [LARGE SCALE GENOMIC DNA]</scope>
    <source>
        <strain evidence="3 4">UAMH 11012</strain>
    </source>
</reference>
<dbReference type="Proteomes" id="UP000184330">
    <property type="component" value="Unassembled WGS sequence"/>
</dbReference>
<name>A0A1L7WHU2_9HELO</name>
<dbReference type="OrthoDB" id="10267539at2759"/>
<accession>A0A1L7WHU2</accession>
<dbReference type="AlphaFoldDB" id="A0A1L7WHU2"/>
<keyword evidence="2" id="KW-0413">Isomerase</keyword>
<dbReference type="Pfam" id="PF04303">
    <property type="entry name" value="PrpF"/>
    <property type="match status" value="1"/>
</dbReference>
<dbReference type="PANTHER" id="PTHR43709:SF2">
    <property type="entry name" value="DUF453 DOMAIN PROTEIN (AFU_ORTHOLOGUE AFUA_6G00360)"/>
    <property type="match status" value="1"/>
</dbReference>
<dbReference type="GO" id="GO:0016853">
    <property type="term" value="F:isomerase activity"/>
    <property type="evidence" value="ECO:0007669"/>
    <property type="project" value="UniProtKB-KW"/>
</dbReference>
<sequence length="429" mass="45281">MFQRPSLSLLRLLRSSQTRRTSTTNRYAHNGASSKTLKRAPAAYYRGGTSRAIMLKNEDLPPDRKDWAPIFLGAIGSPDPNGRQLDGMGGGISSLSKICVIGKCAEPGLADVDYTFVAIGVKDAEVDYSSNCGNMTSAVGPFAIDSGLVPPPTDGNATVRIRNTNTNKIIHSTFPVVDGEAQAHGDFAIDGVSGTASRVQLAFINPAGSRTSKLLPTGNAVDTIDGVKASLVDCGNPCCFVSADELAIDGTILPDAIEKHPGLLERLDSIRRQASVLMGLSQDTASATGSVPKIAMVSKPSTHQILSGETMDKEEVDLVVRAISVGQPHRAVPITVAMAIAAAAKVEGSVVNLLKEKGKSADGKGFTLGHSSGKIVDGEEVDGWDGVLEIKGDKVSTRCSDIDGKSGIQQLYCLRPFVVPQQFKNDYMK</sequence>
<evidence type="ECO:0000313" key="4">
    <source>
        <dbReference type="Proteomes" id="UP000184330"/>
    </source>
</evidence>
<gene>
    <name evidence="3" type="ORF">PAC_02218</name>
</gene>
<dbReference type="EMBL" id="FJOG01000002">
    <property type="protein sequence ID" value="CZR52341.1"/>
    <property type="molecule type" value="Genomic_DNA"/>
</dbReference>
<dbReference type="InterPro" id="IPR007400">
    <property type="entry name" value="PrpF-like"/>
</dbReference>
<dbReference type="SUPFAM" id="SSF54506">
    <property type="entry name" value="Diaminopimelate epimerase-like"/>
    <property type="match status" value="2"/>
</dbReference>
<evidence type="ECO:0000313" key="3">
    <source>
        <dbReference type="EMBL" id="CZR52341.1"/>
    </source>
</evidence>
<protein>
    <submittedName>
        <fullName evidence="3">Related to DUF453 domain protein</fullName>
    </submittedName>
</protein>
<dbReference type="STRING" id="576137.A0A1L7WHU2"/>
<dbReference type="Gene3D" id="3.10.310.10">
    <property type="entry name" value="Diaminopimelate Epimerase, Chain A, domain 1"/>
    <property type="match status" value="2"/>
</dbReference>
<proteinExistence type="inferred from homology"/>
<keyword evidence="4" id="KW-1185">Reference proteome</keyword>
<organism evidence="3 4">
    <name type="scientific">Phialocephala subalpina</name>
    <dbReference type="NCBI Taxonomy" id="576137"/>
    <lineage>
        <taxon>Eukaryota</taxon>
        <taxon>Fungi</taxon>
        <taxon>Dikarya</taxon>
        <taxon>Ascomycota</taxon>
        <taxon>Pezizomycotina</taxon>
        <taxon>Leotiomycetes</taxon>
        <taxon>Helotiales</taxon>
        <taxon>Mollisiaceae</taxon>
        <taxon>Phialocephala</taxon>
        <taxon>Phialocephala fortinii species complex</taxon>
    </lineage>
</organism>
<comment type="similarity">
    <text evidence="1">Belongs to the PrpF family.</text>
</comment>